<dbReference type="CDD" id="cd00397">
    <property type="entry name" value="DNA_BRE_C"/>
    <property type="match status" value="1"/>
</dbReference>
<dbReference type="PROSITE" id="PS51898">
    <property type="entry name" value="TYR_RECOMBINASE"/>
    <property type="match status" value="1"/>
</dbReference>
<dbReference type="KEGG" id="sdyn:Mal52_49690"/>
<dbReference type="AlphaFoldDB" id="A0A517ZVE2"/>
<proteinExistence type="inferred from homology"/>
<accession>A0A517ZVE2</accession>
<name>A0A517ZVE2_9PLAN</name>
<evidence type="ECO:0000256" key="3">
    <source>
        <dbReference type="ARBA" id="ARBA00023172"/>
    </source>
</evidence>
<keyword evidence="2" id="KW-0238">DNA-binding</keyword>
<evidence type="ECO:0000256" key="2">
    <source>
        <dbReference type="ARBA" id="ARBA00023125"/>
    </source>
</evidence>
<evidence type="ECO:0000313" key="6">
    <source>
        <dbReference type="Proteomes" id="UP000319383"/>
    </source>
</evidence>
<dbReference type="GO" id="GO:0015074">
    <property type="term" value="P:DNA integration"/>
    <property type="evidence" value="ECO:0007669"/>
    <property type="project" value="InterPro"/>
</dbReference>
<dbReference type="PANTHER" id="PTHR30349:SF41">
    <property type="entry name" value="INTEGRASE_RECOMBINASE PROTEIN MJ0367-RELATED"/>
    <property type="match status" value="1"/>
</dbReference>
<evidence type="ECO:0000259" key="4">
    <source>
        <dbReference type="PROSITE" id="PS51898"/>
    </source>
</evidence>
<evidence type="ECO:0000256" key="1">
    <source>
        <dbReference type="ARBA" id="ARBA00008857"/>
    </source>
</evidence>
<dbReference type="InterPro" id="IPR011010">
    <property type="entry name" value="DNA_brk_join_enz"/>
</dbReference>
<dbReference type="InterPro" id="IPR013762">
    <property type="entry name" value="Integrase-like_cat_sf"/>
</dbReference>
<dbReference type="GO" id="GO:0003677">
    <property type="term" value="F:DNA binding"/>
    <property type="evidence" value="ECO:0007669"/>
    <property type="project" value="UniProtKB-KW"/>
</dbReference>
<dbReference type="InterPro" id="IPR002104">
    <property type="entry name" value="Integrase_catalytic"/>
</dbReference>
<dbReference type="Pfam" id="PF00589">
    <property type="entry name" value="Phage_integrase"/>
    <property type="match status" value="1"/>
</dbReference>
<keyword evidence="3" id="KW-0233">DNA recombination</keyword>
<reference evidence="5 6" key="1">
    <citation type="submission" date="2019-02" db="EMBL/GenBank/DDBJ databases">
        <title>Deep-cultivation of Planctomycetes and their phenomic and genomic characterization uncovers novel biology.</title>
        <authorList>
            <person name="Wiegand S."/>
            <person name="Jogler M."/>
            <person name="Boedeker C."/>
            <person name="Pinto D."/>
            <person name="Vollmers J."/>
            <person name="Rivas-Marin E."/>
            <person name="Kohn T."/>
            <person name="Peeters S.H."/>
            <person name="Heuer A."/>
            <person name="Rast P."/>
            <person name="Oberbeckmann S."/>
            <person name="Bunk B."/>
            <person name="Jeske O."/>
            <person name="Meyerdierks A."/>
            <person name="Storesund J.E."/>
            <person name="Kallscheuer N."/>
            <person name="Luecker S."/>
            <person name="Lage O.M."/>
            <person name="Pohl T."/>
            <person name="Merkel B.J."/>
            <person name="Hornburger P."/>
            <person name="Mueller R.-W."/>
            <person name="Bruemmer F."/>
            <person name="Labrenz M."/>
            <person name="Spormann A.M."/>
            <person name="Op den Camp H."/>
            <person name="Overmann J."/>
            <person name="Amann R."/>
            <person name="Jetten M.S.M."/>
            <person name="Mascher T."/>
            <person name="Medema M.H."/>
            <person name="Devos D.P."/>
            <person name="Kaster A.-K."/>
            <person name="Ovreas L."/>
            <person name="Rohde M."/>
            <person name="Galperin M.Y."/>
            <person name="Jogler C."/>
        </authorList>
    </citation>
    <scope>NUCLEOTIDE SEQUENCE [LARGE SCALE GENOMIC DNA]</scope>
    <source>
        <strain evidence="5 6">Mal52</strain>
    </source>
</reference>
<comment type="similarity">
    <text evidence="1">Belongs to the 'phage' integrase family.</text>
</comment>
<organism evidence="5 6">
    <name type="scientific">Symmachiella dynata</name>
    <dbReference type="NCBI Taxonomy" id="2527995"/>
    <lineage>
        <taxon>Bacteria</taxon>
        <taxon>Pseudomonadati</taxon>
        <taxon>Planctomycetota</taxon>
        <taxon>Planctomycetia</taxon>
        <taxon>Planctomycetales</taxon>
        <taxon>Planctomycetaceae</taxon>
        <taxon>Symmachiella</taxon>
    </lineage>
</organism>
<dbReference type="RefSeq" id="WP_145378957.1">
    <property type="nucleotide sequence ID" value="NZ_CP036276.1"/>
</dbReference>
<protein>
    <submittedName>
        <fullName evidence="5">Tyrosine recombinase XerD</fullName>
    </submittedName>
</protein>
<evidence type="ECO:0000313" key="5">
    <source>
        <dbReference type="EMBL" id="QDU46448.1"/>
    </source>
</evidence>
<keyword evidence="6" id="KW-1185">Reference proteome</keyword>
<dbReference type="Gene3D" id="1.10.443.10">
    <property type="entry name" value="Intergrase catalytic core"/>
    <property type="match status" value="1"/>
</dbReference>
<dbReference type="InterPro" id="IPR050090">
    <property type="entry name" value="Tyrosine_recombinase_XerCD"/>
</dbReference>
<dbReference type="EMBL" id="CP036276">
    <property type="protein sequence ID" value="QDU46448.1"/>
    <property type="molecule type" value="Genomic_DNA"/>
</dbReference>
<feature type="domain" description="Tyr recombinase" evidence="4">
    <location>
        <begin position="21"/>
        <end position="208"/>
    </location>
</feature>
<dbReference type="GO" id="GO:0006310">
    <property type="term" value="P:DNA recombination"/>
    <property type="evidence" value="ECO:0007669"/>
    <property type="project" value="UniProtKB-KW"/>
</dbReference>
<sequence>MKRAAWELTRENFFSLPEIEQLNRYLDDQIVDATGKALNTAVLDRVIITGLLYSGLRNSEFCRLTVRDARLGPGEAVLEVVGTPRQDRTVFIPQFLSRRIQEYIAEIRPALLKGEVASNDASQPLIINERGRPYERTGLYRRVVRILTAAGLGAKASVQVLRHTYGYLGYLKTDGNLLFLQRQMGHAHPMVTSIYAQFVEENNAALAERLAEGNAGNDKT</sequence>
<dbReference type="PANTHER" id="PTHR30349">
    <property type="entry name" value="PHAGE INTEGRASE-RELATED"/>
    <property type="match status" value="1"/>
</dbReference>
<dbReference type="SUPFAM" id="SSF56349">
    <property type="entry name" value="DNA breaking-rejoining enzymes"/>
    <property type="match status" value="1"/>
</dbReference>
<gene>
    <name evidence="5" type="primary">xerD_2</name>
    <name evidence="5" type="ORF">Mal52_49690</name>
</gene>
<dbReference type="Proteomes" id="UP000319383">
    <property type="component" value="Chromosome"/>
</dbReference>